<dbReference type="PROSITE" id="PS00078">
    <property type="entry name" value="COX2"/>
    <property type="match status" value="1"/>
</dbReference>
<evidence type="ECO:0000256" key="11">
    <source>
        <dbReference type="ARBA" id="ARBA00022989"/>
    </source>
</evidence>
<keyword evidence="5 18" id="KW-0349">Heme</keyword>
<dbReference type="SUPFAM" id="SSF49503">
    <property type="entry name" value="Cupredoxins"/>
    <property type="match status" value="1"/>
</dbReference>
<evidence type="ECO:0000259" key="20">
    <source>
        <dbReference type="PROSITE" id="PS50857"/>
    </source>
</evidence>
<evidence type="ECO:0000256" key="2">
    <source>
        <dbReference type="ARBA" id="ARBA00007866"/>
    </source>
</evidence>
<reference evidence="22" key="1">
    <citation type="journal article" date="2014" name="Int. J. Syst. Evol. Microbiol.">
        <title>Complete genome sequence of Corynebacterium casei LMG S-19264T (=DSM 44701T), isolated from a smear-ripened cheese.</title>
        <authorList>
            <consortium name="US DOE Joint Genome Institute (JGI-PGF)"/>
            <person name="Walter F."/>
            <person name="Albersmeier A."/>
            <person name="Kalinowski J."/>
            <person name="Ruckert C."/>
        </authorList>
    </citation>
    <scope>NUCLEOTIDE SEQUENCE</scope>
    <source>
        <strain evidence="22">KCTC 42249</strain>
    </source>
</reference>
<dbReference type="Pfam" id="PF00034">
    <property type="entry name" value="Cytochrom_C"/>
    <property type="match status" value="1"/>
</dbReference>
<dbReference type="PROSITE" id="PS50857">
    <property type="entry name" value="COX2_CUA"/>
    <property type="match status" value="1"/>
</dbReference>
<dbReference type="PANTHER" id="PTHR22888:SF9">
    <property type="entry name" value="CYTOCHROME C OXIDASE SUBUNIT 2"/>
    <property type="match status" value="1"/>
</dbReference>
<dbReference type="InterPro" id="IPR036909">
    <property type="entry name" value="Cyt_c-like_dom_sf"/>
</dbReference>
<evidence type="ECO:0000256" key="4">
    <source>
        <dbReference type="ARBA" id="ARBA00022448"/>
    </source>
</evidence>
<dbReference type="Pfam" id="PF00116">
    <property type="entry name" value="COX2"/>
    <property type="match status" value="1"/>
</dbReference>
<comment type="catalytic activity">
    <reaction evidence="17">
        <text>4 Fe(II)-[cytochrome c] + O2 + 8 H(+)(in) = 4 Fe(III)-[cytochrome c] + 2 H2O + 4 H(+)(out)</text>
        <dbReference type="Rhea" id="RHEA:11436"/>
        <dbReference type="Rhea" id="RHEA-COMP:10350"/>
        <dbReference type="Rhea" id="RHEA-COMP:14399"/>
        <dbReference type="ChEBI" id="CHEBI:15377"/>
        <dbReference type="ChEBI" id="CHEBI:15378"/>
        <dbReference type="ChEBI" id="CHEBI:15379"/>
        <dbReference type="ChEBI" id="CHEBI:29033"/>
        <dbReference type="ChEBI" id="CHEBI:29034"/>
        <dbReference type="EC" id="7.1.1.9"/>
    </reaction>
</comment>
<dbReference type="SUPFAM" id="SSF46626">
    <property type="entry name" value="Cytochrome c"/>
    <property type="match status" value="1"/>
</dbReference>
<accession>A0A8J3DT55</accession>
<comment type="caution">
    <text evidence="22">The sequence shown here is derived from an EMBL/GenBank/DDBJ whole genome shotgun (WGS) entry which is preliminary data.</text>
</comment>
<keyword evidence="4" id="KW-0813">Transport</keyword>
<keyword evidence="10" id="KW-0249">Electron transport</keyword>
<organism evidence="22 23">
    <name type="scientific">Tianweitania populi</name>
    <dbReference type="NCBI Taxonomy" id="1607949"/>
    <lineage>
        <taxon>Bacteria</taxon>
        <taxon>Pseudomonadati</taxon>
        <taxon>Pseudomonadota</taxon>
        <taxon>Alphaproteobacteria</taxon>
        <taxon>Hyphomicrobiales</taxon>
        <taxon>Phyllobacteriaceae</taxon>
        <taxon>Tianweitania</taxon>
    </lineage>
</organism>
<dbReference type="Gene3D" id="1.10.760.10">
    <property type="entry name" value="Cytochrome c-like domain"/>
    <property type="match status" value="1"/>
</dbReference>
<dbReference type="SUPFAM" id="SSF81464">
    <property type="entry name" value="Cytochrome c oxidase subunit II-like, transmembrane region"/>
    <property type="match status" value="1"/>
</dbReference>
<evidence type="ECO:0000256" key="15">
    <source>
        <dbReference type="ARBA" id="ARBA00024688"/>
    </source>
</evidence>
<comment type="subcellular location">
    <subcellularLocation>
        <location evidence="1">Membrane</location>
        <topology evidence="1">Multi-pass membrane protein</topology>
    </subcellularLocation>
</comment>
<dbReference type="InterPro" id="IPR001505">
    <property type="entry name" value="Copper_CuA"/>
</dbReference>
<dbReference type="GO" id="GO:0016491">
    <property type="term" value="F:oxidoreductase activity"/>
    <property type="evidence" value="ECO:0007669"/>
    <property type="project" value="InterPro"/>
</dbReference>
<dbReference type="Gene3D" id="2.60.40.420">
    <property type="entry name" value="Cupredoxins - blue copper proteins"/>
    <property type="match status" value="1"/>
</dbReference>
<evidence type="ECO:0000313" key="22">
    <source>
        <dbReference type="EMBL" id="GHD05022.1"/>
    </source>
</evidence>
<proteinExistence type="inferred from homology"/>
<evidence type="ECO:0000313" key="23">
    <source>
        <dbReference type="Proteomes" id="UP000630142"/>
    </source>
</evidence>
<dbReference type="RefSeq" id="WP_189500749.1">
    <property type="nucleotide sequence ID" value="NZ_BMZQ01000001.1"/>
</dbReference>
<dbReference type="InterPro" id="IPR045187">
    <property type="entry name" value="CcO_II"/>
</dbReference>
<evidence type="ECO:0000259" key="21">
    <source>
        <dbReference type="PROSITE" id="PS51007"/>
    </source>
</evidence>
<evidence type="ECO:0000256" key="7">
    <source>
        <dbReference type="ARBA" id="ARBA00022692"/>
    </source>
</evidence>
<evidence type="ECO:0000256" key="18">
    <source>
        <dbReference type="PROSITE-ProRule" id="PRU00433"/>
    </source>
</evidence>
<keyword evidence="14 19" id="KW-0472">Membrane</keyword>
<evidence type="ECO:0000256" key="19">
    <source>
        <dbReference type="SAM" id="Phobius"/>
    </source>
</evidence>
<dbReference type="InterPro" id="IPR008972">
    <property type="entry name" value="Cupredoxin"/>
</dbReference>
<dbReference type="GO" id="GO:0016020">
    <property type="term" value="C:membrane"/>
    <property type="evidence" value="ECO:0007669"/>
    <property type="project" value="UniProtKB-SubCell"/>
</dbReference>
<dbReference type="GO" id="GO:0020037">
    <property type="term" value="F:heme binding"/>
    <property type="evidence" value="ECO:0007669"/>
    <property type="project" value="InterPro"/>
</dbReference>
<evidence type="ECO:0000256" key="8">
    <source>
        <dbReference type="ARBA" id="ARBA00022723"/>
    </source>
</evidence>
<feature type="domain" description="Cytochrome oxidase subunit II copper A binding" evidence="20">
    <location>
        <begin position="97"/>
        <end position="208"/>
    </location>
</feature>
<evidence type="ECO:0000256" key="13">
    <source>
        <dbReference type="ARBA" id="ARBA00023008"/>
    </source>
</evidence>
<dbReference type="InterPro" id="IPR002429">
    <property type="entry name" value="CcO_II-like_C"/>
</dbReference>
<keyword evidence="12 18" id="KW-0408">Iron</keyword>
<feature type="transmembrane region" description="Helical" evidence="19">
    <location>
        <begin position="21"/>
        <end position="44"/>
    </location>
</feature>
<keyword evidence="13" id="KW-0186">Copper</keyword>
<evidence type="ECO:0000256" key="6">
    <source>
        <dbReference type="ARBA" id="ARBA00022660"/>
    </source>
</evidence>
<dbReference type="PROSITE" id="PS51007">
    <property type="entry name" value="CYTC"/>
    <property type="match status" value="1"/>
</dbReference>
<evidence type="ECO:0000256" key="3">
    <source>
        <dbReference type="ARBA" id="ARBA00012949"/>
    </source>
</evidence>
<keyword evidence="7 19" id="KW-0812">Transmembrane</keyword>
<dbReference type="GO" id="GO:0004129">
    <property type="term" value="F:cytochrome-c oxidase activity"/>
    <property type="evidence" value="ECO:0007669"/>
    <property type="project" value="UniProtKB-EC"/>
</dbReference>
<protein>
    <recommendedName>
        <fullName evidence="3">cytochrome-c oxidase</fullName>
        <ecNumber evidence="3">7.1.1.9</ecNumber>
    </recommendedName>
    <alternativeName>
        <fullName evidence="16">Cytochrome aa3 subunit 2</fullName>
    </alternativeName>
</protein>
<evidence type="ECO:0000256" key="9">
    <source>
        <dbReference type="ARBA" id="ARBA00022967"/>
    </source>
</evidence>
<dbReference type="EMBL" id="BMZQ01000001">
    <property type="protein sequence ID" value="GHD05022.1"/>
    <property type="molecule type" value="Genomic_DNA"/>
</dbReference>
<keyword evidence="9" id="KW-1278">Translocase</keyword>
<evidence type="ECO:0000256" key="12">
    <source>
        <dbReference type="ARBA" id="ARBA00023004"/>
    </source>
</evidence>
<dbReference type="GO" id="GO:0005507">
    <property type="term" value="F:copper ion binding"/>
    <property type="evidence" value="ECO:0007669"/>
    <property type="project" value="InterPro"/>
</dbReference>
<dbReference type="NCBIfam" id="TIGR02866">
    <property type="entry name" value="CoxB"/>
    <property type="match status" value="1"/>
</dbReference>
<dbReference type="PANTHER" id="PTHR22888">
    <property type="entry name" value="CYTOCHROME C OXIDASE, SUBUNIT II"/>
    <property type="match status" value="1"/>
</dbReference>
<dbReference type="Gene3D" id="1.10.287.90">
    <property type="match status" value="1"/>
</dbReference>
<dbReference type="InterPro" id="IPR036257">
    <property type="entry name" value="Cyt_c_oxidase_su2_TM_sf"/>
</dbReference>
<reference evidence="22" key="2">
    <citation type="submission" date="2020-09" db="EMBL/GenBank/DDBJ databases">
        <authorList>
            <person name="Sun Q."/>
            <person name="Kim S."/>
        </authorList>
    </citation>
    <scope>NUCLEOTIDE SEQUENCE</scope>
    <source>
        <strain evidence="22">KCTC 42249</strain>
    </source>
</reference>
<evidence type="ECO:0000256" key="16">
    <source>
        <dbReference type="ARBA" id="ARBA00031399"/>
    </source>
</evidence>
<evidence type="ECO:0000256" key="10">
    <source>
        <dbReference type="ARBA" id="ARBA00022982"/>
    </source>
</evidence>
<keyword evidence="11 19" id="KW-1133">Transmembrane helix</keyword>
<name>A0A8J3DT55_9HYPH</name>
<dbReference type="Proteomes" id="UP000630142">
    <property type="component" value="Unassembled WGS sequence"/>
</dbReference>
<comment type="similarity">
    <text evidence="2">Belongs to the cytochrome c oxidase subunit 2 family.</text>
</comment>
<dbReference type="GO" id="GO:0042773">
    <property type="term" value="P:ATP synthesis coupled electron transport"/>
    <property type="evidence" value="ECO:0007669"/>
    <property type="project" value="TreeGrafter"/>
</dbReference>
<gene>
    <name evidence="22" type="ORF">GCM10016234_00400</name>
</gene>
<feature type="transmembrane region" description="Helical" evidence="19">
    <location>
        <begin position="64"/>
        <end position="84"/>
    </location>
</feature>
<dbReference type="AlphaFoldDB" id="A0A8J3DT55"/>
<keyword evidence="8 18" id="KW-0479">Metal-binding</keyword>
<evidence type="ECO:0000256" key="14">
    <source>
        <dbReference type="ARBA" id="ARBA00023136"/>
    </source>
</evidence>
<dbReference type="EC" id="7.1.1.9" evidence="3"/>
<evidence type="ECO:0000256" key="1">
    <source>
        <dbReference type="ARBA" id="ARBA00004141"/>
    </source>
</evidence>
<keyword evidence="6" id="KW-0679">Respiratory chain</keyword>
<feature type="domain" description="Cytochrome c" evidence="21">
    <location>
        <begin position="214"/>
        <end position="308"/>
    </location>
</feature>
<evidence type="ECO:0000256" key="5">
    <source>
        <dbReference type="ARBA" id="ARBA00022617"/>
    </source>
</evidence>
<comment type="function">
    <text evidence="15">Subunits I and II form the functional core of the enzyme complex. Electrons originating in cytochrome c are transferred via heme a and Cu(A) to the binuclear center formed by heme a3 and Cu(B).</text>
</comment>
<dbReference type="InterPro" id="IPR014222">
    <property type="entry name" value="Cyt_c_oxidase_su2"/>
</dbReference>
<dbReference type="InterPro" id="IPR009056">
    <property type="entry name" value="Cyt_c-like_dom"/>
</dbReference>
<evidence type="ECO:0000256" key="17">
    <source>
        <dbReference type="ARBA" id="ARBA00047816"/>
    </source>
</evidence>
<keyword evidence="23" id="KW-1185">Reference proteome</keyword>
<dbReference type="CDD" id="cd13915">
    <property type="entry name" value="CuRO_HCO_II_like_2"/>
    <property type="match status" value="1"/>
</dbReference>
<sequence>MSDFIQIWPGQASDYAHSVDLLILALTGLIIALSAPVFILIVYFAVKYRRGHKADRQHPMNRNVWLETSWALIPFFLILVFYVWSTGLYFDLHQPPANAMEVQVVAKRWMWKFQHPGGQGEINELHVPVGEPIRLNMISQDVIHSLFLPALRIKQDVLPERYTSLWFSADKPGTYRLACAEFCGTDHSLMGGSLVVQTQADYAAWLEQFATDNTLAAQGAGLFRTLGCSGCHESGSTRRAPSIHGLYGRPVALSDGSTVVADAQYIRDSILLPNAQVTAGYPPIMPTFKDVVDEEGLVRLVAYIQSLGSASPVLPQGVAAGTLAPQNLAPEGTAP</sequence>